<dbReference type="AlphaFoldDB" id="V8N607"/>
<feature type="compositionally biased region" description="Basic and acidic residues" evidence="1">
    <location>
        <begin position="183"/>
        <end position="193"/>
    </location>
</feature>
<organism evidence="2 3">
    <name type="scientific">Ophiophagus hannah</name>
    <name type="common">King cobra</name>
    <name type="synonym">Naja hannah</name>
    <dbReference type="NCBI Taxonomy" id="8665"/>
    <lineage>
        <taxon>Eukaryota</taxon>
        <taxon>Metazoa</taxon>
        <taxon>Chordata</taxon>
        <taxon>Craniata</taxon>
        <taxon>Vertebrata</taxon>
        <taxon>Euteleostomi</taxon>
        <taxon>Lepidosauria</taxon>
        <taxon>Squamata</taxon>
        <taxon>Bifurcata</taxon>
        <taxon>Unidentata</taxon>
        <taxon>Episquamata</taxon>
        <taxon>Toxicofera</taxon>
        <taxon>Serpentes</taxon>
        <taxon>Colubroidea</taxon>
        <taxon>Elapidae</taxon>
        <taxon>Elapinae</taxon>
        <taxon>Ophiophagus</taxon>
    </lineage>
</organism>
<evidence type="ECO:0000313" key="2">
    <source>
        <dbReference type="EMBL" id="ETE57093.1"/>
    </source>
</evidence>
<reference evidence="2 3" key="1">
    <citation type="journal article" date="2013" name="Proc. Natl. Acad. Sci. U.S.A.">
        <title>The king cobra genome reveals dynamic gene evolution and adaptation in the snake venom system.</title>
        <authorList>
            <person name="Vonk F.J."/>
            <person name="Casewell N.R."/>
            <person name="Henkel C.V."/>
            <person name="Heimberg A.M."/>
            <person name="Jansen H.J."/>
            <person name="McCleary R.J."/>
            <person name="Kerkkamp H.M."/>
            <person name="Vos R.A."/>
            <person name="Guerreiro I."/>
            <person name="Calvete J.J."/>
            <person name="Wuster W."/>
            <person name="Woods A.E."/>
            <person name="Logan J.M."/>
            <person name="Harrison R.A."/>
            <person name="Castoe T.A."/>
            <person name="de Koning A.P."/>
            <person name="Pollock D.D."/>
            <person name="Yandell M."/>
            <person name="Calderon D."/>
            <person name="Renjifo C."/>
            <person name="Currier R.B."/>
            <person name="Salgado D."/>
            <person name="Pla D."/>
            <person name="Sanz L."/>
            <person name="Hyder A.S."/>
            <person name="Ribeiro J.M."/>
            <person name="Arntzen J.W."/>
            <person name="van den Thillart G.E."/>
            <person name="Boetzer M."/>
            <person name="Pirovano W."/>
            <person name="Dirks R.P."/>
            <person name="Spaink H.P."/>
            <person name="Duboule D."/>
            <person name="McGlinn E."/>
            <person name="Kini R.M."/>
            <person name="Richardson M.K."/>
        </authorList>
    </citation>
    <scope>NUCLEOTIDE SEQUENCE</scope>
    <source>
        <tissue evidence="2">Blood</tissue>
    </source>
</reference>
<proteinExistence type="predicted"/>
<keyword evidence="3" id="KW-1185">Reference proteome</keyword>
<feature type="compositionally biased region" description="Basic and acidic residues" evidence="1">
    <location>
        <begin position="112"/>
        <end position="129"/>
    </location>
</feature>
<sequence>MFSDLEEHNLTVCQQLSEQKGPAGTKISPSHFHTPLLSCNIVLFHSSFLPWVRKKDKKRVSFGLFLLPSNKEARRDCLKWWACRILEIVLEVAGPGGEKKTGLKPMGQPGKYVEERRGEGRKEEKKKEEMGEEEEEKDKEGRKRRKREEEKEKGKEKGKGKEEKGKKKDGRRRRRRKMGGGGDRWKEEEKEKD</sequence>
<gene>
    <name evidence="2" type="ORF">L345_17195</name>
</gene>
<feature type="region of interest" description="Disordered" evidence="1">
    <location>
        <begin position="95"/>
        <end position="193"/>
    </location>
</feature>
<protein>
    <submittedName>
        <fullName evidence="2">Uncharacterized protein</fullName>
    </submittedName>
</protein>
<feature type="non-terminal residue" evidence="2">
    <location>
        <position position="1"/>
    </location>
</feature>
<feature type="compositionally biased region" description="Basic and acidic residues" evidence="1">
    <location>
        <begin position="147"/>
        <end position="166"/>
    </location>
</feature>
<evidence type="ECO:0000313" key="3">
    <source>
        <dbReference type="Proteomes" id="UP000018936"/>
    </source>
</evidence>
<name>V8N607_OPHHA</name>
<comment type="caution">
    <text evidence="2">The sequence shown here is derived from an EMBL/GenBank/DDBJ whole genome shotgun (WGS) entry which is preliminary data.</text>
</comment>
<dbReference type="Proteomes" id="UP000018936">
    <property type="component" value="Unassembled WGS sequence"/>
</dbReference>
<accession>V8N607</accession>
<evidence type="ECO:0000256" key="1">
    <source>
        <dbReference type="SAM" id="MobiDB-lite"/>
    </source>
</evidence>
<feature type="compositionally biased region" description="Basic residues" evidence="1">
    <location>
        <begin position="167"/>
        <end position="178"/>
    </location>
</feature>
<dbReference type="EMBL" id="AZIM01009936">
    <property type="protein sequence ID" value="ETE57093.1"/>
    <property type="molecule type" value="Genomic_DNA"/>
</dbReference>